<comment type="similarity">
    <text evidence="2">Belongs to the membrane fusion protein (MFP) (TC 8.A.1) family.</text>
</comment>
<dbReference type="eggNOG" id="COG0845">
    <property type="taxonomic scope" value="Bacteria"/>
</dbReference>
<reference evidence="7 8" key="1">
    <citation type="submission" date="2014-06" db="EMBL/GenBank/DDBJ databases">
        <authorList>
            <person name="Urmite Genomes Urmite Genomes"/>
        </authorList>
    </citation>
    <scope>NUCLEOTIDE SEQUENCE [LARGE SCALE GENOMIC DNA]</scope>
</reference>
<dbReference type="PANTHER" id="PTHR30158">
    <property type="entry name" value="ACRA/E-RELATED COMPONENT OF DRUG EFFLUX TRANSPORTER"/>
    <property type="match status" value="1"/>
</dbReference>
<evidence type="ECO:0000313" key="8">
    <source>
        <dbReference type="Proteomes" id="UP000044071"/>
    </source>
</evidence>
<feature type="domain" description="Multidrug resistance protein MdtA-like barrel-sandwich hybrid" evidence="4">
    <location>
        <begin position="70"/>
        <end position="211"/>
    </location>
</feature>
<dbReference type="GO" id="GO:0046677">
    <property type="term" value="P:response to antibiotic"/>
    <property type="evidence" value="ECO:0007669"/>
    <property type="project" value="TreeGrafter"/>
</dbReference>
<dbReference type="InterPro" id="IPR058626">
    <property type="entry name" value="MdtA-like_b-barrel"/>
</dbReference>
<dbReference type="Gene3D" id="1.10.287.470">
    <property type="entry name" value="Helix hairpin bin"/>
    <property type="match status" value="1"/>
</dbReference>
<dbReference type="GO" id="GO:0030313">
    <property type="term" value="C:cell envelope"/>
    <property type="evidence" value="ECO:0007669"/>
    <property type="project" value="UniProtKB-SubCell"/>
</dbReference>
<evidence type="ECO:0000256" key="2">
    <source>
        <dbReference type="ARBA" id="ARBA00009477"/>
    </source>
</evidence>
<keyword evidence="3" id="KW-0812">Transmembrane</keyword>
<dbReference type="InterPro" id="IPR006143">
    <property type="entry name" value="RND_pump_MFP"/>
</dbReference>
<evidence type="ECO:0000259" key="5">
    <source>
        <dbReference type="Pfam" id="PF25944"/>
    </source>
</evidence>
<evidence type="ECO:0000259" key="6">
    <source>
        <dbReference type="Pfam" id="PF25967"/>
    </source>
</evidence>
<keyword evidence="3" id="KW-0472">Membrane</keyword>
<dbReference type="AlphaFoldDB" id="A0A078L2I3"/>
<dbReference type="Gene3D" id="2.40.30.170">
    <property type="match status" value="1"/>
</dbReference>
<dbReference type="Gene3D" id="2.40.50.100">
    <property type="match status" value="1"/>
</dbReference>
<feature type="domain" description="Multidrug resistance protein MdtA-like beta-barrel" evidence="5">
    <location>
        <begin position="216"/>
        <end position="304"/>
    </location>
</feature>
<dbReference type="Proteomes" id="UP000044071">
    <property type="component" value="Unassembled WGS sequence"/>
</dbReference>
<dbReference type="PANTHER" id="PTHR30158:SF24">
    <property type="entry name" value="HLYD FAMILY SECRETION PROTEIN"/>
    <property type="match status" value="1"/>
</dbReference>
<evidence type="ECO:0000259" key="4">
    <source>
        <dbReference type="Pfam" id="PF25917"/>
    </source>
</evidence>
<keyword evidence="8" id="KW-1185">Reference proteome</keyword>
<dbReference type="InterPro" id="IPR058625">
    <property type="entry name" value="MdtA-like_BSH"/>
</dbReference>
<evidence type="ECO:0000256" key="1">
    <source>
        <dbReference type="ARBA" id="ARBA00004519"/>
    </source>
</evidence>
<comment type="subcellular location">
    <subcellularLocation>
        <location evidence="1">Cell inner membrane</location>
        <topology evidence="1">Lipid-anchor</topology>
    </subcellularLocation>
</comment>
<organism evidence="7 8">
    <name type="scientific">Legionella massiliensis</name>
    <dbReference type="NCBI Taxonomy" id="1034943"/>
    <lineage>
        <taxon>Bacteria</taxon>
        <taxon>Pseudomonadati</taxon>
        <taxon>Pseudomonadota</taxon>
        <taxon>Gammaproteobacteria</taxon>
        <taxon>Legionellales</taxon>
        <taxon>Legionellaceae</taxon>
        <taxon>Legionella</taxon>
    </lineage>
</organism>
<gene>
    <name evidence="7" type="primary">bepF_2</name>
    <name evidence="7" type="ORF">BN59_02521</name>
</gene>
<dbReference type="Pfam" id="PF25967">
    <property type="entry name" value="RND-MFP_C"/>
    <property type="match status" value="1"/>
</dbReference>
<protein>
    <submittedName>
        <fullName evidence="7">Efflux pump periplasmic linker BepF</fullName>
    </submittedName>
</protein>
<dbReference type="Pfam" id="PF25944">
    <property type="entry name" value="Beta-barrel_RND"/>
    <property type="match status" value="1"/>
</dbReference>
<dbReference type="SUPFAM" id="SSF111369">
    <property type="entry name" value="HlyD-like secretion proteins"/>
    <property type="match status" value="1"/>
</dbReference>
<dbReference type="Pfam" id="PF25917">
    <property type="entry name" value="BSH_RND"/>
    <property type="match status" value="1"/>
</dbReference>
<proteinExistence type="inferred from homology"/>
<dbReference type="EMBL" id="CCSB01000003">
    <property type="protein sequence ID" value="CDZ78213.1"/>
    <property type="molecule type" value="Genomic_DNA"/>
</dbReference>
<dbReference type="InterPro" id="IPR058627">
    <property type="entry name" value="MdtA-like_C"/>
</dbReference>
<dbReference type="Gene3D" id="2.40.420.20">
    <property type="match status" value="1"/>
</dbReference>
<evidence type="ECO:0000256" key="3">
    <source>
        <dbReference type="SAM" id="Phobius"/>
    </source>
</evidence>
<dbReference type="GO" id="GO:0022857">
    <property type="term" value="F:transmembrane transporter activity"/>
    <property type="evidence" value="ECO:0007669"/>
    <property type="project" value="InterPro"/>
</dbReference>
<feature type="domain" description="Multidrug resistance protein MdtA-like C-terminal permuted SH3" evidence="6">
    <location>
        <begin position="312"/>
        <end position="370"/>
    </location>
</feature>
<name>A0A078L2I3_9GAMM</name>
<dbReference type="GO" id="GO:0005886">
    <property type="term" value="C:plasma membrane"/>
    <property type="evidence" value="ECO:0007669"/>
    <property type="project" value="TreeGrafter"/>
</dbReference>
<evidence type="ECO:0000313" key="7">
    <source>
        <dbReference type="EMBL" id="CDZ78213.1"/>
    </source>
</evidence>
<dbReference type="STRING" id="1034943.BN59_02521"/>
<feature type="transmembrane region" description="Helical" evidence="3">
    <location>
        <begin position="12"/>
        <end position="29"/>
    </location>
</feature>
<dbReference type="NCBIfam" id="TIGR01730">
    <property type="entry name" value="RND_mfp"/>
    <property type="match status" value="1"/>
</dbReference>
<sequence length="388" mass="42990">MSMNSDKQTKNLKLIIPALVVILLAYWLIKHFSTESAPALPLPSVVTQKPVTKNIAEYVTQTGNMVAFNSVNLVARIKGYLEAVEFTDGSFVKKGKELFIIEPQPYLEQLKEAQATVVAQKASYDYTKTEYERQQRMYKQNATSLNNVQKWSSKTIETQAQIAEAVANEQVAAINYSYTHVLAPFDGRIGRHLVDAGNLVGNGEATALATIEQIDPIYVYFNLNELDLIKVRAAAHDAGFSAADINKVPVFVKMQSEQDFSHQGQLDFVNTGLNASTGTIEFRALLKNKDHKLLPGLFVQVRIPISRKTAQLTIPDTAIQYDQIGPYVYTLEKDNYVKLTRVTLGTLEQDTRAILKGLSPQDEVIVSGVQNATPGNQVAPVKDGNKQQ</sequence>
<accession>A0A078L2I3</accession>
<keyword evidence="3" id="KW-1133">Transmembrane helix</keyword>